<proteinExistence type="predicted"/>
<dbReference type="AlphaFoldDB" id="A0A9D9ECQ0"/>
<gene>
    <name evidence="1" type="ORF">IAC23_07690</name>
</gene>
<organism evidence="1 2">
    <name type="scientific">Candidatus Cryptobacteroides merdavium</name>
    <dbReference type="NCBI Taxonomy" id="2840769"/>
    <lineage>
        <taxon>Bacteria</taxon>
        <taxon>Pseudomonadati</taxon>
        <taxon>Bacteroidota</taxon>
        <taxon>Bacteroidia</taxon>
        <taxon>Bacteroidales</taxon>
        <taxon>Candidatus Cryptobacteroides</taxon>
    </lineage>
</organism>
<comment type="caution">
    <text evidence="1">The sequence shown here is derived from an EMBL/GenBank/DDBJ whole genome shotgun (WGS) entry which is preliminary data.</text>
</comment>
<reference evidence="1" key="2">
    <citation type="journal article" date="2021" name="PeerJ">
        <title>Extensive microbial diversity within the chicken gut microbiome revealed by metagenomics and culture.</title>
        <authorList>
            <person name="Gilroy R."/>
            <person name="Ravi A."/>
            <person name="Getino M."/>
            <person name="Pursley I."/>
            <person name="Horton D.L."/>
            <person name="Alikhan N.F."/>
            <person name="Baker D."/>
            <person name="Gharbi K."/>
            <person name="Hall N."/>
            <person name="Watson M."/>
            <person name="Adriaenssens E.M."/>
            <person name="Foster-Nyarko E."/>
            <person name="Jarju S."/>
            <person name="Secka A."/>
            <person name="Antonio M."/>
            <person name="Oren A."/>
            <person name="Chaudhuri R.R."/>
            <person name="La Ragione R."/>
            <person name="Hildebrand F."/>
            <person name="Pallen M.J."/>
        </authorList>
    </citation>
    <scope>NUCLEOTIDE SEQUENCE</scope>
    <source>
        <strain evidence="1">D5-748</strain>
    </source>
</reference>
<accession>A0A9D9ECQ0</accession>
<sequence length="435" mass="48418">MSIKMSIHGGQSGPDVSGGLSLYAGDAACGTVSRFVVSLTMHVRSGILERAVNDVLPLFPHLYSCPVRTDGGYVLRKDMSPVRVFRQEVSRGGMTNVCGGMDGRLFRVSCAGKTIFFDIHLAMLDERGMAAFAKSVVFRYIQLAGYPISNDGNVRTLTDGEIHVSEEDPMEHIADIPASRPAWYMDAKAFLLQHDIPAGPDHITQIRVPLAKLRSYAKDYSGLPVTFIAPLVSHAVYERYRQDMESGEYVVASISVNLRQYFPTLSFRPFSTAVTLAYNRRLGEYPFNTILMSQKKLLEAQLKPDALAYNAGRRLDDMERLSSASGLEAKAHMAEKMASMEAARSTYMIRGAGNVGMPESMLRYVTEFYPIFTPVRHDFVVSMVVLRNEAVLTFSERNGADGSFSRRVAELMNENEICAYVSDEFDMMPIIYKLP</sequence>
<evidence type="ECO:0000313" key="2">
    <source>
        <dbReference type="Proteomes" id="UP000823619"/>
    </source>
</evidence>
<dbReference type="Proteomes" id="UP000823619">
    <property type="component" value="Unassembled WGS sequence"/>
</dbReference>
<reference evidence="1" key="1">
    <citation type="submission" date="2020-10" db="EMBL/GenBank/DDBJ databases">
        <authorList>
            <person name="Gilroy R."/>
        </authorList>
    </citation>
    <scope>NUCLEOTIDE SEQUENCE</scope>
    <source>
        <strain evidence="1">D5-748</strain>
    </source>
</reference>
<name>A0A9D9ECQ0_9BACT</name>
<evidence type="ECO:0000313" key="1">
    <source>
        <dbReference type="EMBL" id="MBO8445557.1"/>
    </source>
</evidence>
<dbReference type="EMBL" id="JADIMO010000097">
    <property type="protein sequence ID" value="MBO8445557.1"/>
    <property type="molecule type" value="Genomic_DNA"/>
</dbReference>
<protein>
    <submittedName>
        <fullName evidence="1">Uncharacterized protein</fullName>
    </submittedName>
</protein>